<proteinExistence type="predicted"/>
<comment type="caution">
    <text evidence="1">The sequence shown here is derived from an EMBL/GenBank/DDBJ whole genome shotgun (WGS) entry which is preliminary data.</text>
</comment>
<accession>A0AAD4Z0B8</accession>
<evidence type="ECO:0000313" key="2">
    <source>
        <dbReference type="Proteomes" id="UP001054821"/>
    </source>
</evidence>
<reference evidence="1 2" key="1">
    <citation type="journal article" date="2022" name="G3 (Bethesda)">
        <title>Whole-genome sequence and methylome profiling of the almond [Prunus dulcis (Mill.) D.A. Webb] cultivar 'Nonpareil'.</title>
        <authorList>
            <person name="D'Amico-Willman K.M."/>
            <person name="Ouma W.Z."/>
            <person name="Meulia T."/>
            <person name="Sideli G.M."/>
            <person name="Gradziel T.M."/>
            <person name="Fresnedo-Ramirez J."/>
        </authorList>
    </citation>
    <scope>NUCLEOTIDE SEQUENCE [LARGE SCALE GENOMIC DNA]</scope>
    <source>
        <strain evidence="1">Clone GOH B32 T37-40</strain>
    </source>
</reference>
<organism evidence="1 2">
    <name type="scientific">Prunus dulcis</name>
    <name type="common">Almond</name>
    <name type="synonym">Amygdalus dulcis</name>
    <dbReference type="NCBI Taxonomy" id="3755"/>
    <lineage>
        <taxon>Eukaryota</taxon>
        <taxon>Viridiplantae</taxon>
        <taxon>Streptophyta</taxon>
        <taxon>Embryophyta</taxon>
        <taxon>Tracheophyta</taxon>
        <taxon>Spermatophyta</taxon>
        <taxon>Magnoliopsida</taxon>
        <taxon>eudicotyledons</taxon>
        <taxon>Gunneridae</taxon>
        <taxon>Pentapetalae</taxon>
        <taxon>rosids</taxon>
        <taxon>fabids</taxon>
        <taxon>Rosales</taxon>
        <taxon>Rosaceae</taxon>
        <taxon>Amygdaloideae</taxon>
        <taxon>Amygdaleae</taxon>
        <taxon>Prunus</taxon>
    </lineage>
</organism>
<evidence type="ECO:0000313" key="1">
    <source>
        <dbReference type="EMBL" id="KAI5328030.1"/>
    </source>
</evidence>
<dbReference type="Gene3D" id="3.30.390.110">
    <property type="match status" value="1"/>
</dbReference>
<gene>
    <name evidence="1" type="ORF">L3X38_027426</name>
</gene>
<dbReference type="Proteomes" id="UP001054821">
    <property type="component" value="Chromosome 5"/>
</dbReference>
<sequence length="106" mass="11740">MSVLKLDHMLYFGFNIFDGVCFAVMELLNQVIIESGSLSLSVATPALSLSFATASSNLDQVKDNFYRPDLKKAALARLSVGHRILKVSKSGVKKRNRQVLKTPVRK</sequence>
<keyword evidence="2" id="KW-1185">Reference proteome</keyword>
<dbReference type="EMBL" id="JAJFAZ020000005">
    <property type="protein sequence ID" value="KAI5328030.1"/>
    <property type="molecule type" value="Genomic_DNA"/>
</dbReference>
<protein>
    <submittedName>
        <fullName evidence="1">Uncharacterized protein</fullName>
    </submittedName>
</protein>
<name>A0AAD4Z0B8_PRUDU</name>
<dbReference type="AlphaFoldDB" id="A0AAD4Z0B8"/>